<comment type="caution">
    <text evidence="1">The sequence shown here is derived from an EMBL/GenBank/DDBJ whole genome shotgun (WGS) entry which is preliminary data.</text>
</comment>
<dbReference type="Proteomes" id="UP000886887">
    <property type="component" value="Unassembled WGS sequence"/>
</dbReference>
<dbReference type="PANTHER" id="PTHR30087">
    <property type="entry name" value="INNER MEMBRANE PROTEIN"/>
    <property type="match status" value="1"/>
</dbReference>
<reference evidence="1" key="2">
    <citation type="journal article" date="2021" name="PeerJ">
        <title>Extensive microbial diversity within the chicken gut microbiome revealed by metagenomics and culture.</title>
        <authorList>
            <person name="Gilroy R."/>
            <person name="Ravi A."/>
            <person name="Getino M."/>
            <person name="Pursley I."/>
            <person name="Horton D.L."/>
            <person name="Alikhan N.F."/>
            <person name="Baker D."/>
            <person name="Gharbi K."/>
            <person name="Hall N."/>
            <person name="Watson M."/>
            <person name="Adriaenssens E.M."/>
            <person name="Foster-Nyarko E."/>
            <person name="Jarju S."/>
            <person name="Secka A."/>
            <person name="Antonio M."/>
            <person name="Oren A."/>
            <person name="Chaudhuri R.R."/>
            <person name="La Ragione R."/>
            <person name="Hildebrand F."/>
            <person name="Pallen M.J."/>
        </authorList>
    </citation>
    <scope>NUCLEOTIDE SEQUENCE</scope>
    <source>
        <strain evidence="1">ChiSxjej2B14-6234</strain>
    </source>
</reference>
<reference evidence="1" key="1">
    <citation type="submission" date="2020-10" db="EMBL/GenBank/DDBJ databases">
        <authorList>
            <person name="Gilroy R."/>
        </authorList>
    </citation>
    <scope>NUCLEOTIDE SEQUENCE</scope>
    <source>
        <strain evidence="1">ChiSxjej2B14-6234</strain>
    </source>
</reference>
<dbReference type="EMBL" id="DVFJ01000021">
    <property type="protein sequence ID" value="HIQ71888.1"/>
    <property type="molecule type" value="Genomic_DNA"/>
</dbReference>
<sequence>MRILVSMCLLGVPCRYDGKSRPDAAVTALSAAHELVPVCPEQLGGLPTPRTPAERRGARVVTRDGRDVTQAYLDGAQRALDLARTLGCEAAVLKERSPSCGCGRIYDGTFSGALTDGDGVTAGLLARAGLRVVGESDAWRLAGLQEPVRRDQP</sequence>
<evidence type="ECO:0000313" key="2">
    <source>
        <dbReference type="Proteomes" id="UP000886887"/>
    </source>
</evidence>
<proteinExistence type="predicted"/>
<accession>A0A9D0ZAB1</accession>
<organism evidence="1 2">
    <name type="scientific">Candidatus Onthenecus intestinigallinarum</name>
    <dbReference type="NCBI Taxonomy" id="2840875"/>
    <lineage>
        <taxon>Bacteria</taxon>
        <taxon>Bacillati</taxon>
        <taxon>Bacillota</taxon>
        <taxon>Clostridia</taxon>
        <taxon>Eubacteriales</taxon>
        <taxon>Candidatus Onthenecus</taxon>
    </lineage>
</organism>
<gene>
    <name evidence="1" type="ORF">IAB73_06765</name>
</gene>
<dbReference type="AlphaFoldDB" id="A0A9D0ZAB1"/>
<evidence type="ECO:0000313" key="1">
    <source>
        <dbReference type="EMBL" id="HIQ71888.1"/>
    </source>
</evidence>
<protein>
    <submittedName>
        <fullName evidence="1">DUF523 domain-containing protein</fullName>
    </submittedName>
</protein>
<dbReference type="Pfam" id="PF04463">
    <property type="entry name" value="2-thiour_desulf"/>
    <property type="match status" value="1"/>
</dbReference>
<dbReference type="InterPro" id="IPR007553">
    <property type="entry name" value="2-thiour_desulf"/>
</dbReference>
<name>A0A9D0ZAB1_9FIRM</name>
<dbReference type="PANTHER" id="PTHR30087:SF1">
    <property type="entry name" value="HYPOTHETICAL CYTOSOLIC PROTEIN"/>
    <property type="match status" value="1"/>
</dbReference>